<name>A0A8J3IQ67_9CHLR</name>
<feature type="compositionally biased region" description="Polar residues" evidence="1">
    <location>
        <begin position="26"/>
        <end position="39"/>
    </location>
</feature>
<evidence type="ECO:0000313" key="3">
    <source>
        <dbReference type="Proteomes" id="UP000597444"/>
    </source>
</evidence>
<evidence type="ECO:0000256" key="1">
    <source>
        <dbReference type="SAM" id="MobiDB-lite"/>
    </source>
</evidence>
<dbReference type="EMBL" id="BNJK01000001">
    <property type="protein sequence ID" value="GHO93396.1"/>
    <property type="molecule type" value="Genomic_DNA"/>
</dbReference>
<comment type="caution">
    <text evidence="2">The sequence shown here is derived from an EMBL/GenBank/DDBJ whole genome shotgun (WGS) entry which is preliminary data.</text>
</comment>
<dbReference type="AlphaFoldDB" id="A0A8J3IQ67"/>
<evidence type="ECO:0000313" key="2">
    <source>
        <dbReference type="EMBL" id="GHO93396.1"/>
    </source>
</evidence>
<gene>
    <name evidence="2" type="ORF">KSF_034440</name>
</gene>
<reference evidence="2" key="1">
    <citation type="submission" date="2020-10" db="EMBL/GenBank/DDBJ databases">
        <title>Taxonomic study of unclassified bacteria belonging to the class Ktedonobacteria.</title>
        <authorList>
            <person name="Yabe S."/>
            <person name="Wang C.M."/>
            <person name="Zheng Y."/>
            <person name="Sakai Y."/>
            <person name="Cavaletti L."/>
            <person name="Monciardini P."/>
            <person name="Donadio S."/>
        </authorList>
    </citation>
    <scope>NUCLEOTIDE SEQUENCE</scope>
    <source>
        <strain evidence="2">ID150040</strain>
    </source>
</reference>
<dbReference type="Proteomes" id="UP000597444">
    <property type="component" value="Unassembled WGS sequence"/>
</dbReference>
<keyword evidence="3" id="KW-1185">Reference proteome</keyword>
<accession>A0A8J3IQ67</accession>
<sequence>MIAVEIAMVVMMIWLNRDRVTMAKPSLSSHSKLYQTEGQQPEDGDDTTGNAVHPE</sequence>
<proteinExistence type="predicted"/>
<protein>
    <submittedName>
        <fullName evidence="2">Uncharacterized protein</fullName>
    </submittedName>
</protein>
<organism evidence="2 3">
    <name type="scientific">Reticulibacter mediterranei</name>
    <dbReference type="NCBI Taxonomy" id="2778369"/>
    <lineage>
        <taxon>Bacteria</taxon>
        <taxon>Bacillati</taxon>
        <taxon>Chloroflexota</taxon>
        <taxon>Ktedonobacteria</taxon>
        <taxon>Ktedonobacterales</taxon>
        <taxon>Reticulibacteraceae</taxon>
        <taxon>Reticulibacter</taxon>
    </lineage>
</organism>
<feature type="region of interest" description="Disordered" evidence="1">
    <location>
        <begin position="25"/>
        <end position="55"/>
    </location>
</feature>